<reference evidence="2" key="1">
    <citation type="journal article" date="2020" name="Stud. Mycol.">
        <title>101 Dothideomycetes genomes: a test case for predicting lifestyles and emergence of pathogens.</title>
        <authorList>
            <person name="Haridas S."/>
            <person name="Albert R."/>
            <person name="Binder M."/>
            <person name="Bloem J."/>
            <person name="Labutti K."/>
            <person name="Salamov A."/>
            <person name="Andreopoulos B."/>
            <person name="Baker S."/>
            <person name="Barry K."/>
            <person name="Bills G."/>
            <person name="Bluhm B."/>
            <person name="Cannon C."/>
            <person name="Castanera R."/>
            <person name="Culley D."/>
            <person name="Daum C."/>
            <person name="Ezra D."/>
            <person name="Gonzalez J."/>
            <person name="Henrissat B."/>
            <person name="Kuo A."/>
            <person name="Liang C."/>
            <person name="Lipzen A."/>
            <person name="Lutzoni F."/>
            <person name="Magnuson J."/>
            <person name="Mondo S."/>
            <person name="Nolan M."/>
            <person name="Ohm R."/>
            <person name="Pangilinan J."/>
            <person name="Park H.-J."/>
            <person name="Ramirez L."/>
            <person name="Alfaro M."/>
            <person name="Sun H."/>
            <person name="Tritt A."/>
            <person name="Yoshinaga Y."/>
            <person name="Zwiers L.-H."/>
            <person name="Turgeon B."/>
            <person name="Goodwin S."/>
            <person name="Spatafora J."/>
            <person name="Crous P."/>
            <person name="Grigoriev I."/>
        </authorList>
    </citation>
    <scope>NUCLEOTIDE SEQUENCE</scope>
    <source>
        <strain evidence="2">CBS 122681</strain>
    </source>
</reference>
<dbReference type="EMBL" id="MU004335">
    <property type="protein sequence ID" value="KAF2656551.1"/>
    <property type="molecule type" value="Genomic_DNA"/>
</dbReference>
<dbReference type="AlphaFoldDB" id="A0A6A6TBC2"/>
<evidence type="ECO:0008006" key="4">
    <source>
        <dbReference type="Google" id="ProtNLM"/>
    </source>
</evidence>
<evidence type="ECO:0000313" key="3">
    <source>
        <dbReference type="Proteomes" id="UP000799324"/>
    </source>
</evidence>
<proteinExistence type="predicted"/>
<accession>A0A6A6TBC2</accession>
<keyword evidence="3" id="KW-1185">Reference proteome</keyword>
<protein>
    <recommendedName>
        <fullName evidence="4">Pentatricopeptide repeat domain-containing protein</fullName>
    </recommendedName>
</protein>
<name>A0A6A6TBC2_9PLEO</name>
<organism evidence="2 3">
    <name type="scientific">Lophiostoma macrostomum CBS 122681</name>
    <dbReference type="NCBI Taxonomy" id="1314788"/>
    <lineage>
        <taxon>Eukaryota</taxon>
        <taxon>Fungi</taxon>
        <taxon>Dikarya</taxon>
        <taxon>Ascomycota</taxon>
        <taxon>Pezizomycotina</taxon>
        <taxon>Dothideomycetes</taxon>
        <taxon>Pleosporomycetidae</taxon>
        <taxon>Pleosporales</taxon>
        <taxon>Lophiostomataceae</taxon>
        <taxon>Lophiostoma</taxon>
    </lineage>
</organism>
<sequence>MLTLWSRAWRTPRTCRCYQCVTNTSAIARRTWPFGTPTSTFTYTAIFAAGLALDGRAKLQRNRQWDDAFADLQKDPTEPFSMDARLEQQSVRICESNCATLADLSGSGIEWNVMGRIAGTELDQDVLYEEGLSKRNVESIPQGLWRLLEVDSRFPGFQAMGWPVNTGPDLDRKNLAPQSLWSYDAVREKALRRRHTWKKLSIQELSIALLAIRLLRDARKLQLSTEYLDSLSSTIRDLVMSEDARLYHISAELHRGLRDIERLTDFGAKAEIDEAKALLAHLPTPQYVQDNDGDFYHICQQMNENIKRIFGDDDTPPRHGPFLAQSLAKIAHNLLISTAGPDVQTFNLLITGFKRWQLAGIVDRTILALDSCKIRPNELTCCAILEYYTEMNQPERFSNFIERMRGTKNALMLAHPDLHINEAGEARLIRINEKKVFQKVHPTPMVFNTLMRGLMRFTSLQRSLEIYYELKDDGWGLDISTLNHFLIECTRDSDWTSGCYVWNEICSIKGKLKRQDMREAYSNMLSLCSVTHNINAFNHVLGEAVRGRFDSKGILKAARSIAEKAQVKHVRSVLPFTADDLIIAVSDYMGSEKLPHTDIDRDEDENGFDAPAVPTSIPSNVAIAEEPDRLADPWDAWLDHELEKKK</sequence>
<dbReference type="InterPro" id="IPR011990">
    <property type="entry name" value="TPR-like_helical_dom_sf"/>
</dbReference>
<dbReference type="Proteomes" id="UP000799324">
    <property type="component" value="Unassembled WGS sequence"/>
</dbReference>
<dbReference type="Gene3D" id="1.25.40.10">
    <property type="entry name" value="Tetratricopeptide repeat domain"/>
    <property type="match status" value="1"/>
</dbReference>
<gene>
    <name evidence="2" type="ORF">K491DRAFT_596820</name>
</gene>
<evidence type="ECO:0000313" key="2">
    <source>
        <dbReference type="EMBL" id="KAF2656551.1"/>
    </source>
</evidence>
<evidence type="ECO:0000256" key="1">
    <source>
        <dbReference type="SAM" id="MobiDB-lite"/>
    </source>
</evidence>
<feature type="region of interest" description="Disordered" evidence="1">
    <location>
        <begin position="594"/>
        <end position="616"/>
    </location>
</feature>
<dbReference type="OrthoDB" id="185373at2759"/>